<name>A0AAI9Y2R4_9PEZI</name>
<feature type="signal peptide" evidence="1">
    <location>
        <begin position="1"/>
        <end position="18"/>
    </location>
</feature>
<evidence type="ECO:0000256" key="1">
    <source>
        <dbReference type="SAM" id="SignalP"/>
    </source>
</evidence>
<feature type="chain" id="PRO_5042562254" evidence="1">
    <location>
        <begin position="19"/>
        <end position="208"/>
    </location>
</feature>
<dbReference type="AlphaFoldDB" id="A0AAI9Y2R4"/>
<keyword evidence="1" id="KW-0732">Signal</keyword>
<comment type="caution">
    <text evidence="2">The sequence shown here is derived from an EMBL/GenBank/DDBJ whole genome shotgun (WGS) entry which is preliminary data.</text>
</comment>
<evidence type="ECO:0000313" key="3">
    <source>
        <dbReference type="Proteomes" id="UP001239213"/>
    </source>
</evidence>
<reference evidence="2" key="1">
    <citation type="submission" date="2016-11" db="EMBL/GenBank/DDBJ databases">
        <title>The genome sequence of Colletotrichum cuscutae.</title>
        <authorList>
            <person name="Baroncelli R."/>
        </authorList>
    </citation>
    <scope>NUCLEOTIDE SEQUENCE</scope>
    <source>
        <strain evidence="2">IMI 304802</strain>
    </source>
</reference>
<keyword evidence="3" id="KW-1185">Reference proteome</keyword>
<gene>
    <name evidence="2" type="ORF">CCUS01_06434</name>
</gene>
<dbReference type="EMBL" id="MPDP01000235">
    <property type="protein sequence ID" value="KAK1470332.1"/>
    <property type="molecule type" value="Genomic_DNA"/>
</dbReference>
<dbReference type="Proteomes" id="UP001239213">
    <property type="component" value="Unassembled WGS sequence"/>
</dbReference>
<protein>
    <submittedName>
        <fullName evidence="2">Uncharacterized protein</fullName>
    </submittedName>
</protein>
<proteinExistence type="predicted"/>
<evidence type="ECO:0000313" key="2">
    <source>
        <dbReference type="EMBL" id="KAK1470332.1"/>
    </source>
</evidence>
<organism evidence="2 3">
    <name type="scientific">Colletotrichum cuscutae</name>
    <dbReference type="NCBI Taxonomy" id="1209917"/>
    <lineage>
        <taxon>Eukaryota</taxon>
        <taxon>Fungi</taxon>
        <taxon>Dikarya</taxon>
        <taxon>Ascomycota</taxon>
        <taxon>Pezizomycotina</taxon>
        <taxon>Sordariomycetes</taxon>
        <taxon>Hypocreomycetidae</taxon>
        <taxon>Glomerellales</taxon>
        <taxon>Glomerellaceae</taxon>
        <taxon>Colletotrichum</taxon>
        <taxon>Colletotrichum acutatum species complex</taxon>
    </lineage>
</organism>
<accession>A0AAI9Y2R4</accession>
<sequence>MKFAVLLTSITFILPSLSHPLEDRDAPQTVHLTFHGGPASYEMTIPADGQVYPTNNDISVNIIDAPDYNALSQCTFYTNGEKALVGGITTQGLQQVIIGPPQPVTGVSCLGICVPTYGMCYDLNGHIDRPIIVSPLDLVLMLNEHAAGTPKRHAAVAACTSLDVEFLSDIAALVHEKPSQKGIVSELPKSAVGALRGKLAVGAGSASY</sequence>